<evidence type="ECO:0000256" key="1">
    <source>
        <dbReference type="ARBA" id="ARBA00008645"/>
    </source>
</evidence>
<evidence type="ECO:0000313" key="4">
    <source>
        <dbReference type="Proteomes" id="UP001596501"/>
    </source>
</evidence>
<dbReference type="PANTHER" id="PTHR43039">
    <property type="entry name" value="ESTERASE-RELATED"/>
    <property type="match status" value="1"/>
</dbReference>
<comment type="caution">
    <text evidence="3">The sequence shown here is derived from an EMBL/GenBank/DDBJ whole genome shotgun (WGS) entry which is preliminary data.</text>
</comment>
<proteinExistence type="inferred from homology"/>
<dbReference type="SUPFAM" id="SSF53474">
    <property type="entry name" value="alpha/beta-Hydrolases"/>
    <property type="match status" value="1"/>
</dbReference>
<keyword evidence="4" id="KW-1185">Reference proteome</keyword>
<dbReference type="Pfam" id="PF12697">
    <property type="entry name" value="Abhydrolase_6"/>
    <property type="match status" value="1"/>
</dbReference>
<comment type="similarity">
    <text evidence="1">Belongs to the AB hydrolase superfamily.</text>
</comment>
<sequence length="271" mass="29809">MSVAKRLKTTWSGVGSHVVVLSHGFGLDQSSWDDLRPALDTHFRVLSYNLAGCGDDGASSYHRDVHSSLFGYADDLLSLLDEVHAQSVSYVGHSVSGMIGMIAAVARPECFEQLILLQASPRYLNDPENGYVGGFEQGDLDALYEAMATNYQTWAAGFVPMVMGVGPQHALSRFSETLFKIRPDIARHILKMIFQADHRATLSRVAVPTHFIHSRKDVAVPVDVAQWLHAHVPGSTSEILELEGHMPHLTQPDVVREALMRRLLPLMGVAT</sequence>
<dbReference type="EMBL" id="JBHTCA010000004">
    <property type="protein sequence ID" value="MFC7408561.1"/>
    <property type="molecule type" value="Genomic_DNA"/>
</dbReference>
<dbReference type="InterPro" id="IPR029058">
    <property type="entry name" value="AB_hydrolase_fold"/>
</dbReference>
<organism evidence="3 4">
    <name type="scientific">Hydrogenophaga atypica</name>
    <dbReference type="NCBI Taxonomy" id="249409"/>
    <lineage>
        <taxon>Bacteria</taxon>
        <taxon>Pseudomonadati</taxon>
        <taxon>Pseudomonadota</taxon>
        <taxon>Betaproteobacteria</taxon>
        <taxon>Burkholderiales</taxon>
        <taxon>Comamonadaceae</taxon>
        <taxon>Hydrogenophaga</taxon>
    </lineage>
</organism>
<dbReference type="PRINTS" id="PR00111">
    <property type="entry name" value="ABHYDROLASE"/>
</dbReference>
<reference evidence="4" key="1">
    <citation type="journal article" date="2019" name="Int. J. Syst. Evol. Microbiol.">
        <title>The Global Catalogue of Microorganisms (GCM) 10K type strain sequencing project: providing services to taxonomists for standard genome sequencing and annotation.</title>
        <authorList>
            <consortium name="The Broad Institute Genomics Platform"/>
            <consortium name="The Broad Institute Genome Sequencing Center for Infectious Disease"/>
            <person name="Wu L."/>
            <person name="Ma J."/>
        </authorList>
    </citation>
    <scope>NUCLEOTIDE SEQUENCE [LARGE SCALE GENOMIC DNA]</scope>
    <source>
        <strain evidence="4">CGMCC 1.12371</strain>
    </source>
</reference>
<evidence type="ECO:0000259" key="2">
    <source>
        <dbReference type="Pfam" id="PF12697"/>
    </source>
</evidence>
<dbReference type="Gene3D" id="3.40.50.1820">
    <property type="entry name" value="alpha/beta hydrolase"/>
    <property type="match status" value="1"/>
</dbReference>
<protein>
    <submittedName>
        <fullName evidence="3">Alpha/beta fold hydrolase</fullName>
    </submittedName>
</protein>
<dbReference type="GO" id="GO:0016787">
    <property type="term" value="F:hydrolase activity"/>
    <property type="evidence" value="ECO:0007669"/>
    <property type="project" value="UniProtKB-KW"/>
</dbReference>
<dbReference type="RefSeq" id="WP_382221059.1">
    <property type="nucleotide sequence ID" value="NZ_JBHTCA010000004.1"/>
</dbReference>
<name>A0ABW2QH30_9BURK</name>
<accession>A0ABW2QH30</accession>
<evidence type="ECO:0000313" key="3">
    <source>
        <dbReference type="EMBL" id="MFC7408561.1"/>
    </source>
</evidence>
<gene>
    <name evidence="3" type="ORF">ACFQPB_06780</name>
</gene>
<keyword evidence="3" id="KW-0378">Hydrolase</keyword>
<dbReference type="Proteomes" id="UP001596501">
    <property type="component" value="Unassembled WGS sequence"/>
</dbReference>
<feature type="domain" description="AB hydrolase-1" evidence="2">
    <location>
        <begin position="19"/>
        <end position="258"/>
    </location>
</feature>
<dbReference type="InterPro" id="IPR000073">
    <property type="entry name" value="AB_hydrolase_1"/>
</dbReference>